<organism evidence="3">
    <name type="scientific">Schistosoma curassoni</name>
    <dbReference type="NCBI Taxonomy" id="6186"/>
    <lineage>
        <taxon>Eukaryota</taxon>
        <taxon>Metazoa</taxon>
        <taxon>Spiralia</taxon>
        <taxon>Lophotrochozoa</taxon>
        <taxon>Platyhelminthes</taxon>
        <taxon>Trematoda</taxon>
        <taxon>Digenea</taxon>
        <taxon>Strigeidida</taxon>
        <taxon>Schistosomatoidea</taxon>
        <taxon>Schistosomatidae</taxon>
        <taxon>Schistosoma</taxon>
    </lineage>
</organism>
<evidence type="ECO:0000313" key="2">
    <source>
        <dbReference type="Proteomes" id="UP000279833"/>
    </source>
</evidence>
<dbReference type="AlphaFoldDB" id="A0A183KJE0"/>
<proteinExistence type="predicted"/>
<evidence type="ECO:0000313" key="1">
    <source>
        <dbReference type="EMBL" id="VDP58530.1"/>
    </source>
</evidence>
<dbReference type="Proteomes" id="UP000279833">
    <property type="component" value="Unassembled WGS sequence"/>
</dbReference>
<keyword evidence="2" id="KW-1185">Reference proteome</keyword>
<reference evidence="3" key="1">
    <citation type="submission" date="2016-06" db="UniProtKB">
        <authorList>
            <consortium name="WormBaseParasite"/>
        </authorList>
    </citation>
    <scope>IDENTIFICATION</scope>
</reference>
<protein>
    <submittedName>
        <fullName evidence="3">Pecanex_C domain-containing protein</fullName>
    </submittedName>
</protein>
<dbReference type="EMBL" id="UZAK01037354">
    <property type="protein sequence ID" value="VDP58530.1"/>
    <property type="molecule type" value="Genomic_DNA"/>
</dbReference>
<accession>A0A183KJE0</accession>
<reference evidence="1 2" key="2">
    <citation type="submission" date="2018-11" db="EMBL/GenBank/DDBJ databases">
        <authorList>
            <consortium name="Pathogen Informatics"/>
        </authorList>
    </citation>
    <scope>NUCLEOTIDE SEQUENCE [LARGE SCALE GENOMIC DNA]</scope>
    <source>
        <strain evidence="1">Dakar</strain>
        <strain evidence="2">Dakar, Senegal</strain>
    </source>
</reference>
<gene>
    <name evidence="1" type="ORF">SCUD_LOCUS15146</name>
</gene>
<sequence length="132" mass="15198">YGLNCDPFQHRVHNDDDDDDDHDDDHDEFVTTIHDRQTNKIFPKLHNSSRQALRILITTQEQLISVAGGLFTQSISDSKAPMWSVNHNQELTDQGLLRNTLYNKLKNAMTSAYWITSNIITIHHPVEDLNDT</sequence>
<dbReference type="WBParaSite" id="SCUD_0001514901-mRNA-1">
    <property type="protein sequence ID" value="SCUD_0001514901-mRNA-1"/>
    <property type="gene ID" value="SCUD_0001514901"/>
</dbReference>
<name>A0A183KJE0_9TREM</name>
<evidence type="ECO:0000313" key="3">
    <source>
        <dbReference type="WBParaSite" id="SCUD_0001514901-mRNA-1"/>
    </source>
</evidence>